<feature type="domain" description="Methyltransferase regulatory" evidence="1">
    <location>
        <begin position="185"/>
        <end position="267"/>
    </location>
</feature>
<name>A0A9Q6Z2H1_HISSO</name>
<organism evidence="4 5">
    <name type="scientific">Histophilus somni</name>
    <name type="common">Haemophilus somnus</name>
    <dbReference type="NCBI Taxonomy" id="731"/>
    <lineage>
        <taxon>Bacteria</taxon>
        <taxon>Pseudomonadati</taxon>
        <taxon>Pseudomonadota</taxon>
        <taxon>Gammaproteobacteria</taxon>
        <taxon>Pasteurellales</taxon>
        <taxon>Pasteurellaceae</taxon>
        <taxon>Histophilus</taxon>
    </lineage>
</organism>
<dbReference type="Gene3D" id="3.40.50.150">
    <property type="entry name" value="Vaccinia Virus protein VP39"/>
    <property type="match status" value="1"/>
</dbReference>
<protein>
    <submittedName>
        <fullName evidence="4">Methyltransferase regulatory domain-containing protein</fullName>
    </submittedName>
</protein>
<dbReference type="InterPro" id="IPR029063">
    <property type="entry name" value="SAM-dependent_MTases_sf"/>
</dbReference>
<gene>
    <name evidence="4" type="ORF">JFL49_01510</name>
</gene>
<dbReference type="GO" id="GO:0008168">
    <property type="term" value="F:methyltransferase activity"/>
    <property type="evidence" value="ECO:0007669"/>
    <property type="project" value="UniProtKB-KW"/>
</dbReference>
<dbReference type="InterPro" id="IPR048976">
    <property type="entry name" value="WHD_PKMT"/>
</dbReference>
<accession>A0A9Q6Z2H1</accession>
<dbReference type="EMBL" id="CP066558">
    <property type="protein sequence ID" value="QQF83307.1"/>
    <property type="molecule type" value="Genomic_DNA"/>
</dbReference>
<proteinExistence type="predicted"/>
<dbReference type="Pfam" id="PF10119">
    <property type="entry name" value="MethyTransf_Reg"/>
    <property type="match status" value="1"/>
</dbReference>
<evidence type="ECO:0000313" key="4">
    <source>
        <dbReference type="EMBL" id="QQF83307.1"/>
    </source>
</evidence>
<sequence length="495" mass="57866">MKGLLPPPLETAKVLEIGCSFGGNLLPFAIRHPNSQLVGIDLSEYQINIGQQMMEQVGVKNVELVAADISQVSFNIKFDYIICHGVFSWVPEAVRHAILKTIQEYLSPNGIAHISYNTYPGWKIRDVAKELMCFGSNPNLSSLERIDQSFELLKFTSSILQRKNADLYKVLSHSFQEIPDKDKFYVAHEYFEDFNQPFYFREFISKLEAYHLAYLTDSSFPAIYSDIHFENDEYEKVCAYFDYRLEAVEQFIDFLNNRSFRHSIITHQQNLADKGITNNISQYNHCHHFYDIYFRTDVRYSPATDDKEAHWQLLDIGAEISDTPLNNLLCTYLQEHNNPCKIGDICEYAKKFPEYDETELYKLILSIIYSNHVYLCFEPETSTGYDSKPKLFEPYRRLIELVRHNPNVTGLSNRYYQVLNLDFLPQYIAQFLDGTRTVKDLIKQLREDIENNTIVLHDENGNELSNKKIKDKDLKEVIVRQLDALKEYGYFTEYK</sequence>
<dbReference type="AlphaFoldDB" id="A0A9Q6Z2H1"/>
<evidence type="ECO:0000259" key="2">
    <source>
        <dbReference type="Pfam" id="PF13649"/>
    </source>
</evidence>
<reference evidence="4 5" key="1">
    <citation type="submission" date="2020-12" db="EMBL/GenBank/DDBJ databases">
        <title>ASc-MMNZ-VFA-070.</title>
        <authorList>
            <person name="Schryvers A."/>
            <person name="Mostafa Nazari M."/>
            <person name="Farshchi Andisi V."/>
            <person name="Timsit E."/>
            <person name="Walter Morck D."/>
        </authorList>
    </citation>
    <scope>NUCLEOTIDE SEQUENCE [LARGE SCALE GENOMIC DNA]</scope>
    <source>
        <strain evidence="4 5">ASc-MMNZ-VFA-070</strain>
    </source>
</reference>
<dbReference type="Pfam" id="PF21782">
    <property type="entry name" value="WHD_PKMT"/>
    <property type="match status" value="1"/>
</dbReference>
<dbReference type="SUPFAM" id="SSF53335">
    <property type="entry name" value="S-adenosyl-L-methionine-dependent methyltransferases"/>
    <property type="match status" value="1"/>
</dbReference>
<dbReference type="Proteomes" id="UP000595373">
    <property type="component" value="Chromosome"/>
</dbReference>
<dbReference type="CDD" id="cd02440">
    <property type="entry name" value="AdoMet_MTases"/>
    <property type="match status" value="1"/>
</dbReference>
<dbReference type="InterPro" id="IPR018773">
    <property type="entry name" value="MeTrfase_reg_dom_prd"/>
</dbReference>
<evidence type="ECO:0000313" key="5">
    <source>
        <dbReference type="Proteomes" id="UP000595373"/>
    </source>
</evidence>
<feature type="domain" description="Methyltransferase" evidence="2">
    <location>
        <begin position="14"/>
        <end position="110"/>
    </location>
</feature>
<dbReference type="InterPro" id="IPR050723">
    <property type="entry name" value="CFA/CMAS"/>
</dbReference>
<dbReference type="Pfam" id="PF13649">
    <property type="entry name" value="Methyltransf_25"/>
    <property type="match status" value="1"/>
</dbReference>
<feature type="domain" description="PKMT C-terminal winged helix" evidence="3">
    <location>
        <begin position="409"/>
        <end position="487"/>
    </location>
</feature>
<keyword evidence="5" id="KW-1185">Reference proteome</keyword>
<evidence type="ECO:0000259" key="1">
    <source>
        <dbReference type="Pfam" id="PF10119"/>
    </source>
</evidence>
<dbReference type="OrthoDB" id="323463at2"/>
<dbReference type="PANTHER" id="PTHR43667">
    <property type="entry name" value="CYCLOPROPANE-FATTY-ACYL-PHOSPHOLIPID SYNTHASE"/>
    <property type="match status" value="1"/>
</dbReference>
<dbReference type="InterPro" id="IPR041698">
    <property type="entry name" value="Methyltransf_25"/>
</dbReference>
<keyword evidence="4" id="KW-0489">Methyltransferase</keyword>
<evidence type="ECO:0000259" key="3">
    <source>
        <dbReference type="Pfam" id="PF21782"/>
    </source>
</evidence>
<keyword evidence="4" id="KW-0808">Transferase</keyword>
<dbReference type="GO" id="GO:0032259">
    <property type="term" value="P:methylation"/>
    <property type="evidence" value="ECO:0007669"/>
    <property type="project" value="UniProtKB-KW"/>
</dbReference>
<dbReference type="PANTHER" id="PTHR43667:SF2">
    <property type="entry name" value="FATTY ACID C-METHYL TRANSFERASE"/>
    <property type="match status" value="1"/>
</dbReference>